<dbReference type="RefSeq" id="WP_169412276.1">
    <property type="nucleotide sequence ID" value="NZ_JAAXKZ010000025.1"/>
</dbReference>
<organism evidence="1 2">
    <name type="scientific">Pseudonocardia bannensis</name>
    <dbReference type="NCBI Taxonomy" id="630973"/>
    <lineage>
        <taxon>Bacteria</taxon>
        <taxon>Bacillati</taxon>
        <taxon>Actinomycetota</taxon>
        <taxon>Actinomycetes</taxon>
        <taxon>Pseudonocardiales</taxon>
        <taxon>Pseudonocardiaceae</taxon>
        <taxon>Pseudonocardia</taxon>
    </lineage>
</organism>
<dbReference type="EMBL" id="JAAXKZ010000025">
    <property type="protein sequence ID" value="NMH91809.1"/>
    <property type="molecule type" value="Genomic_DNA"/>
</dbReference>
<reference evidence="1 2" key="1">
    <citation type="submission" date="2020-04" db="EMBL/GenBank/DDBJ databases">
        <authorList>
            <person name="Klaysubun C."/>
            <person name="Duangmal K."/>
            <person name="Lipun K."/>
        </authorList>
    </citation>
    <scope>NUCLEOTIDE SEQUENCE [LARGE SCALE GENOMIC DNA]</scope>
    <source>
        <strain evidence="1 2">DSM 45300</strain>
    </source>
</reference>
<evidence type="ECO:0000313" key="1">
    <source>
        <dbReference type="EMBL" id="NMH91809.1"/>
    </source>
</evidence>
<protein>
    <recommendedName>
        <fullName evidence="3">SalK</fullName>
    </recommendedName>
</protein>
<dbReference type="Pfam" id="PF21863">
    <property type="entry name" value="HTH_67"/>
    <property type="match status" value="1"/>
</dbReference>
<dbReference type="NCBIfam" id="NF047719">
    <property type="entry name" value="SCO6745_fam_HTH"/>
    <property type="match status" value="1"/>
</dbReference>
<gene>
    <name evidence="1" type="ORF">HF519_09490</name>
</gene>
<keyword evidence="2" id="KW-1185">Reference proteome</keyword>
<proteinExistence type="predicted"/>
<sequence>MSDQDDHRARRMWRALEPVHAVTYFAPESKAACDALGTKGYWMSYCALRGAPLGEASPQVVTALFYNFAPGLIARALPAAWQVASAERFRAVRLETVDAALHRLLGADLLASPEVVEAAELAREAALAAPTAGRALAAANAALEWPDAPHLVLWHAQTILREHRGDGHVAALLTAGLDPVETLVAFAAGAGLDAQWLRERRGWSEQEWADAADRLVERGLLDPAGSLTSAGEDRRREVEAHTDALADVPWAALGDERAQRLTELVAPVVSAILAGDGLLLTNPMGLRPLVAQPSAGTS</sequence>
<accession>A0A848DGY6</accession>
<evidence type="ECO:0008006" key="3">
    <source>
        <dbReference type="Google" id="ProtNLM"/>
    </source>
</evidence>
<dbReference type="Proteomes" id="UP000586918">
    <property type="component" value="Unassembled WGS sequence"/>
</dbReference>
<dbReference type="AlphaFoldDB" id="A0A848DGY6"/>
<comment type="caution">
    <text evidence="1">The sequence shown here is derived from an EMBL/GenBank/DDBJ whole genome shotgun (WGS) entry which is preliminary data.</text>
</comment>
<dbReference type="InterPro" id="IPR054058">
    <property type="entry name" value="HTH_67"/>
</dbReference>
<name>A0A848DGY6_9PSEU</name>
<evidence type="ECO:0000313" key="2">
    <source>
        <dbReference type="Proteomes" id="UP000586918"/>
    </source>
</evidence>